<dbReference type="GO" id="GO:0005829">
    <property type="term" value="C:cytosol"/>
    <property type="evidence" value="ECO:0007669"/>
    <property type="project" value="TreeGrafter"/>
</dbReference>
<dbReference type="AlphaFoldDB" id="C5J6A9"/>
<dbReference type="Gene3D" id="3.30.1240.10">
    <property type="match status" value="1"/>
</dbReference>
<organism evidence="2 3">
    <name type="scientific">Mesomycoplasma conjunctivae (strain ATCC 25834 / NCTC 10147 / HRC/581)</name>
    <name type="common">Mycoplasma conjunctivae</name>
    <dbReference type="NCBI Taxonomy" id="572263"/>
    <lineage>
        <taxon>Bacteria</taxon>
        <taxon>Bacillati</taxon>
        <taxon>Mycoplasmatota</taxon>
        <taxon>Mycoplasmoidales</taxon>
        <taxon>Metamycoplasmataceae</taxon>
        <taxon>Mesomycoplasma</taxon>
    </lineage>
</organism>
<dbReference type="PANTHER" id="PTHR10000:SF8">
    <property type="entry name" value="HAD SUPERFAMILY HYDROLASE-LIKE, TYPE 3"/>
    <property type="match status" value="1"/>
</dbReference>
<evidence type="ECO:0000313" key="3">
    <source>
        <dbReference type="Proteomes" id="UP000001491"/>
    </source>
</evidence>
<protein>
    <submittedName>
        <fullName evidence="2">HYPOTHETICAL Uncharacterized protein yxeH</fullName>
    </submittedName>
</protein>
<evidence type="ECO:0000256" key="1">
    <source>
        <dbReference type="ARBA" id="ARBA00001946"/>
    </source>
</evidence>
<dbReference type="KEGG" id="mco:MCJ_003100"/>
<dbReference type="Pfam" id="PF08282">
    <property type="entry name" value="Hydrolase_3"/>
    <property type="match status" value="1"/>
</dbReference>
<sequence length="290" mass="33146">MKKLFFAFDLDGTILNRYNEIEDKIIEALKLARAQGHILAIATGRGLPGSLELIKKYPYFDYIIANNGTLIYNVKEKTTIDKGSLDVQTIKLLIEDCKASKSICAISSLFNLYKYAPEDNYPWLKEQHIMDIHVYKKIEFQEIENVLATEKINQIALRNSESEIKKLYQKWSDKLAGIYKTTITNKIFLDVNPLSVDKYFGIKLVLDSLNLDESCLVTFGDSSNDFLMIRHAYYGFAMPYSTPDIEEVATKVLKPDFDVNSKQVQNPIASQVSHILANIANFDKLYKSKK</sequence>
<dbReference type="HOGENOM" id="CLU_044146_1_2_14"/>
<reference evidence="3" key="1">
    <citation type="journal article" date="2009" name="BMC Bioinformatics">
        <title>The Mycoplasma conjunctivae genome sequencing, annotation and analysis.</title>
        <authorList>
            <person name="Calderon-Copete S.P."/>
            <person name="Wigger G."/>
            <person name="Wunderlin C."/>
            <person name="Schmidheini T."/>
            <person name="Frey J."/>
            <person name="Quail M.A."/>
            <person name="Falquet L."/>
        </authorList>
    </citation>
    <scope>NUCLEOTIDE SEQUENCE [LARGE SCALE GENOMIC DNA]</scope>
    <source>
        <strain evidence="3">ATCC 25834 / NCTC 10147 / HRC/581</strain>
    </source>
</reference>
<dbReference type="InterPro" id="IPR023214">
    <property type="entry name" value="HAD_sf"/>
</dbReference>
<dbReference type="InterPro" id="IPR006379">
    <property type="entry name" value="HAD-SF_hydro_IIB"/>
</dbReference>
<dbReference type="eggNOG" id="COG0561">
    <property type="taxonomic scope" value="Bacteria"/>
</dbReference>
<dbReference type="EMBL" id="FM864216">
    <property type="protein sequence ID" value="CAT05001.1"/>
    <property type="molecule type" value="Genomic_DNA"/>
</dbReference>
<dbReference type="GO" id="GO:0016791">
    <property type="term" value="F:phosphatase activity"/>
    <property type="evidence" value="ECO:0007669"/>
    <property type="project" value="TreeGrafter"/>
</dbReference>
<dbReference type="PROSITE" id="PS01228">
    <property type="entry name" value="COF_1"/>
    <property type="match status" value="1"/>
</dbReference>
<keyword evidence="3" id="KW-1185">Reference proteome</keyword>
<dbReference type="NCBIfam" id="TIGR01484">
    <property type="entry name" value="HAD-SF-IIB"/>
    <property type="match status" value="1"/>
</dbReference>
<dbReference type="GO" id="GO:0000287">
    <property type="term" value="F:magnesium ion binding"/>
    <property type="evidence" value="ECO:0007669"/>
    <property type="project" value="TreeGrafter"/>
</dbReference>
<dbReference type="PANTHER" id="PTHR10000">
    <property type="entry name" value="PHOSPHOSERINE PHOSPHATASE"/>
    <property type="match status" value="1"/>
</dbReference>
<name>C5J6A9_MESCH</name>
<dbReference type="PROSITE" id="PS01229">
    <property type="entry name" value="COF_2"/>
    <property type="match status" value="1"/>
</dbReference>
<comment type="cofactor">
    <cofactor evidence="1">
        <name>Mg(2+)</name>
        <dbReference type="ChEBI" id="CHEBI:18420"/>
    </cofactor>
</comment>
<proteinExistence type="predicted"/>
<accession>C5J6A9</accession>
<dbReference type="Gene3D" id="3.40.50.1000">
    <property type="entry name" value="HAD superfamily/HAD-like"/>
    <property type="match status" value="1"/>
</dbReference>
<dbReference type="InterPro" id="IPR036412">
    <property type="entry name" value="HAD-like_sf"/>
</dbReference>
<evidence type="ECO:0000313" key="2">
    <source>
        <dbReference type="EMBL" id="CAT05001.1"/>
    </source>
</evidence>
<gene>
    <name evidence="2" type="ordered locus">MCJ_003100</name>
</gene>
<dbReference type="SUPFAM" id="SSF56784">
    <property type="entry name" value="HAD-like"/>
    <property type="match status" value="1"/>
</dbReference>
<dbReference type="Proteomes" id="UP000001491">
    <property type="component" value="Chromosome"/>
</dbReference>